<dbReference type="GO" id="GO:0019290">
    <property type="term" value="P:siderophore biosynthetic process"/>
    <property type="evidence" value="ECO:0007669"/>
    <property type="project" value="InterPro"/>
</dbReference>
<accession>A0A1I2JML7</accession>
<dbReference type="GO" id="GO:0017000">
    <property type="term" value="P:antibiotic biosynthetic process"/>
    <property type="evidence" value="ECO:0007669"/>
    <property type="project" value="InterPro"/>
</dbReference>
<keyword evidence="6" id="KW-0865">Zymogen</keyword>
<dbReference type="EMBL" id="FONV01000013">
    <property type="protein sequence ID" value="SFF55368.1"/>
    <property type="molecule type" value="Genomic_DNA"/>
</dbReference>
<evidence type="ECO:0000259" key="8">
    <source>
        <dbReference type="SMART" id="SM01006"/>
    </source>
</evidence>
<dbReference type="SUPFAM" id="SSF55729">
    <property type="entry name" value="Acyl-CoA N-acyltransferases (Nat)"/>
    <property type="match status" value="1"/>
</dbReference>
<dbReference type="Gene3D" id="1.10.439.10">
    <property type="entry name" value="Penicillin Amidohydrolase, domain 1"/>
    <property type="match status" value="1"/>
</dbReference>
<dbReference type="SMART" id="SM01006">
    <property type="entry name" value="AlcB"/>
    <property type="match status" value="1"/>
</dbReference>
<dbReference type="InterPro" id="IPR019432">
    <property type="entry name" value="Acyltransferase_MbtK/IucB-like"/>
</dbReference>
<feature type="domain" description="Acyltransferase MbtK/IucB-like conserved" evidence="8">
    <location>
        <begin position="615"/>
        <end position="663"/>
    </location>
</feature>
<dbReference type="PANTHER" id="PTHR34218:SF4">
    <property type="entry name" value="ACYL-HOMOSERINE LACTONE ACYLASE QUIP"/>
    <property type="match status" value="1"/>
</dbReference>
<dbReference type="InterPro" id="IPR016181">
    <property type="entry name" value="Acyl_CoA_acyltransferase"/>
</dbReference>
<dbReference type="Gene3D" id="2.30.120.10">
    <property type="match status" value="1"/>
</dbReference>
<evidence type="ECO:0000256" key="1">
    <source>
        <dbReference type="ARBA" id="ARBA00003818"/>
    </source>
</evidence>
<gene>
    <name evidence="9" type="ORF">SAMN05421541_11318</name>
</gene>
<organism evidence="9 10">
    <name type="scientific">Actinoplanes philippinensis</name>
    <dbReference type="NCBI Taxonomy" id="35752"/>
    <lineage>
        <taxon>Bacteria</taxon>
        <taxon>Bacillati</taxon>
        <taxon>Actinomycetota</taxon>
        <taxon>Actinomycetes</taxon>
        <taxon>Micromonosporales</taxon>
        <taxon>Micromonosporaceae</taxon>
        <taxon>Actinoplanes</taxon>
    </lineage>
</organism>
<evidence type="ECO:0000256" key="4">
    <source>
        <dbReference type="ARBA" id="ARBA00020586"/>
    </source>
</evidence>
<dbReference type="InterPro" id="IPR002692">
    <property type="entry name" value="S45"/>
</dbReference>
<evidence type="ECO:0000256" key="6">
    <source>
        <dbReference type="ARBA" id="ARBA00023145"/>
    </source>
</evidence>
<evidence type="ECO:0000256" key="5">
    <source>
        <dbReference type="ARBA" id="ARBA00022801"/>
    </source>
</evidence>
<dbReference type="GO" id="GO:0016746">
    <property type="term" value="F:acyltransferase activity"/>
    <property type="evidence" value="ECO:0007669"/>
    <property type="project" value="InterPro"/>
</dbReference>
<name>A0A1I2JML7_9ACTN</name>
<dbReference type="Proteomes" id="UP000199645">
    <property type="component" value="Unassembled WGS sequence"/>
</dbReference>
<keyword evidence="10" id="KW-1185">Reference proteome</keyword>
<proteinExistence type="inferred from homology"/>
<keyword evidence="5" id="KW-0378">Hydrolase</keyword>
<evidence type="ECO:0000256" key="7">
    <source>
        <dbReference type="ARBA" id="ARBA00031122"/>
    </source>
</evidence>
<evidence type="ECO:0000256" key="3">
    <source>
        <dbReference type="ARBA" id="ARBA00006586"/>
    </source>
</evidence>
<dbReference type="PANTHER" id="PTHR34218">
    <property type="entry name" value="PEPTIDASE S45 PENICILLIN AMIDASE"/>
    <property type="match status" value="1"/>
</dbReference>
<sequence length="782" mass="86044">MKLYRDDHGIPHLRAGSVLDLAWLQGRVTATDRGRQITVERLRSEGRLASVAGAAEVGWDRFARRARLDDTAQRSFATLDISTQRWLEAYTDGVRAGGIEWHPWSSLGVFQVQHILFGTFGNKMWRAHVERTLGPHALSWFAIEGPGGSGSNAWTVPGQIAGDPHRLLELPGVYQQIRLACPDFDVAGLTFPGVPGVQHFGHAGSVAWAITNAMADYQDLYIEELREAGGVLQARGATGWEPVATHQETIVVRDDDPVVVDVIETARGPVIDGNLSLRTPARSAFDLGFDALLPLLHASTVDDVADALSRWAEPVNSVLTADSTGRALQLTVGRVPERDDRNRLVPVPAWEPRHDWKPDWAPMFRAEITTAVNANDRRPDTAPYGVDFAPPARARRIRELLDLGVPHERIHMDTALPAGSADAGRRMARQAARARAVCERPELRPLFEPSGHDPLFAPWTDPRARIGIALDGVLAGLGLDLDPVLAEPLPDTPWGDRHLLYPLQLPGLNAVVPQIPLGGSAGCVLNTSSVPGVSDLCWRGPVARYVWDLADRGRSRWVVPFGASDDPASPHFLDQLPLWASGELAPLVTDWELLTEEPVIVFAEKLPGLGELTMIRLDPAAHAPVVHSWVIKERNRFWGMGEHTVADVEEIYGFVDGLDSHHAYLLLLDGGPIGVFQTYEPSQDPVGECYDVLPGDFGLHLLLDATGRELPHLTSAVFPALLRHLFAEPERRRIIAEPDIRNERMISRLRREGFTLGPEIDLGHKKAQLTFLERDRFEGAAA</sequence>
<evidence type="ECO:0000256" key="2">
    <source>
        <dbReference type="ARBA" id="ARBA00005102"/>
    </source>
</evidence>
<evidence type="ECO:0000313" key="9">
    <source>
        <dbReference type="EMBL" id="SFF55368.1"/>
    </source>
</evidence>
<dbReference type="Gene3D" id="3.60.20.10">
    <property type="entry name" value="Glutamine Phosphoribosylpyrophosphate, subunit 1, domain 1"/>
    <property type="match status" value="2"/>
</dbReference>
<dbReference type="UniPathway" id="UPA00011"/>
<dbReference type="AlphaFoldDB" id="A0A1I2JML7"/>
<reference evidence="9 10" key="1">
    <citation type="submission" date="2016-10" db="EMBL/GenBank/DDBJ databases">
        <authorList>
            <person name="de Groot N.N."/>
        </authorList>
    </citation>
    <scope>NUCLEOTIDE SEQUENCE [LARGE SCALE GENOMIC DNA]</scope>
    <source>
        <strain evidence="9 10">DSM 43019</strain>
    </source>
</reference>
<dbReference type="InterPro" id="IPR029055">
    <property type="entry name" value="Ntn_hydrolases_N"/>
</dbReference>
<comment type="function">
    <text evidence="1">Acyltransferase required for the direct transfer of medium- to long-chain fatty acyl moieties from a carrier protein (MbtL) on to the epsilon-amino group of lysine residue in the mycobactin core.</text>
</comment>
<comment type="pathway">
    <text evidence="2">Siderophore biosynthesis; mycobactin biosynthesis.</text>
</comment>
<dbReference type="InterPro" id="IPR023343">
    <property type="entry name" value="Penicillin_amidase_dom1"/>
</dbReference>
<protein>
    <recommendedName>
        <fullName evidence="4">Lysine N-acyltransferase MbtK</fullName>
    </recommendedName>
    <alternativeName>
        <fullName evidence="7">Mycobactin synthase protein K</fullName>
    </alternativeName>
</protein>
<dbReference type="Pfam" id="PF01804">
    <property type="entry name" value="Penicil_amidase"/>
    <property type="match status" value="2"/>
</dbReference>
<dbReference type="OrthoDB" id="9759796at2"/>
<comment type="similarity">
    <text evidence="3">Belongs to the peptidase S45 family.</text>
</comment>
<dbReference type="SUPFAM" id="SSF56235">
    <property type="entry name" value="N-terminal nucleophile aminohydrolases (Ntn hydrolases)"/>
    <property type="match status" value="1"/>
</dbReference>
<dbReference type="STRING" id="35752.SAMN05421541_11318"/>
<dbReference type="GO" id="GO:0016811">
    <property type="term" value="F:hydrolase activity, acting on carbon-nitrogen (but not peptide) bonds, in linear amides"/>
    <property type="evidence" value="ECO:0007669"/>
    <property type="project" value="InterPro"/>
</dbReference>
<dbReference type="Pfam" id="PF13523">
    <property type="entry name" value="Acetyltransf_8"/>
    <property type="match status" value="1"/>
</dbReference>
<dbReference type="Gene3D" id="3.40.630.30">
    <property type="match status" value="1"/>
</dbReference>
<evidence type="ECO:0000313" key="10">
    <source>
        <dbReference type="Proteomes" id="UP000199645"/>
    </source>
</evidence>
<dbReference type="InterPro" id="IPR043146">
    <property type="entry name" value="Penicillin_amidase_N_B-knob"/>
</dbReference>